<protein>
    <submittedName>
        <fullName evidence="1">Uncharacterized protein</fullName>
    </submittedName>
</protein>
<gene>
    <name evidence="1" type="ORF">TGRH88_047970</name>
</gene>
<keyword evidence="2" id="KW-1185">Reference proteome</keyword>
<reference evidence="1 2" key="1">
    <citation type="submission" date="2020-03" db="EMBL/GenBank/DDBJ databases">
        <title>Genome sequence of Toxoplasma gondii RH-88 strain.</title>
        <authorList>
            <person name="Lorenzi H.A."/>
            <person name="Venepally P."/>
            <person name="Rozenberg A."/>
            <person name="Sibley D."/>
        </authorList>
    </citation>
    <scope>NUCLEOTIDE SEQUENCE [LARGE SCALE GENOMIC DNA]</scope>
    <source>
        <strain evidence="1 2">RH-88</strain>
    </source>
</reference>
<proteinExistence type="predicted"/>
<evidence type="ECO:0000313" key="1">
    <source>
        <dbReference type="EMBL" id="KAF4640871.1"/>
    </source>
</evidence>
<dbReference type="AlphaFoldDB" id="A0A7J6K364"/>
<evidence type="ECO:0000313" key="2">
    <source>
        <dbReference type="Proteomes" id="UP000557509"/>
    </source>
</evidence>
<sequence>MVLLYELLRLSTGVRHEFPPEHLLPSLPTSLGVGKWNRCALRKSQLHSDGYIFMLVGIEATNTPRKLVNGMKWLTCGTADVGQRTVRGRTGRVQFTWRKAMAKESPTKCGVELPNLCAA</sequence>
<name>A0A7J6K364_TOXGO</name>
<accession>A0A7J6K364</accession>
<dbReference type="Proteomes" id="UP000557509">
    <property type="component" value="Unassembled WGS sequence"/>
</dbReference>
<comment type="caution">
    <text evidence="1">The sequence shown here is derived from an EMBL/GenBank/DDBJ whole genome shotgun (WGS) entry which is preliminary data.</text>
</comment>
<dbReference type="EMBL" id="JAAUHK010000195">
    <property type="protein sequence ID" value="KAF4640871.1"/>
    <property type="molecule type" value="Genomic_DNA"/>
</dbReference>
<organism evidence="1 2">
    <name type="scientific">Toxoplasma gondii</name>
    <dbReference type="NCBI Taxonomy" id="5811"/>
    <lineage>
        <taxon>Eukaryota</taxon>
        <taxon>Sar</taxon>
        <taxon>Alveolata</taxon>
        <taxon>Apicomplexa</taxon>
        <taxon>Conoidasida</taxon>
        <taxon>Coccidia</taxon>
        <taxon>Eucoccidiorida</taxon>
        <taxon>Eimeriorina</taxon>
        <taxon>Sarcocystidae</taxon>
        <taxon>Toxoplasma</taxon>
    </lineage>
</organism>